<dbReference type="AlphaFoldDB" id="A0A1E4T320"/>
<evidence type="ECO:0000313" key="3">
    <source>
        <dbReference type="Proteomes" id="UP000094801"/>
    </source>
</evidence>
<dbReference type="InterPro" id="IPR055100">
    <property type="entry name" value="GNAT_LYC1-like"/>
</dbReference>
<feature type="domain" description="LYC1 C-terminal" evidence="1">
    <location>
        <begin position="3"/>
        <end position="161"/>
    </location>
</feature>
<dbReference type="PANTHER" id="PTHR34815">
    <property type="entry name" value="LYSINE ACETYLTRANSFERASE"/>
    <property type="match status" value="1"/>
</dbReference>
<sequence length="162" mass="18794">MVEKSSNAKCCILPSVANIEWFQNRSIHTTTSLNITIPKTYGLKIGDSFILWFYDLRLKKLQVLMISYNTVFELSNLLDALIDFIRLKLMKGDDDDFIDKIGIWNNDLYQLNDENPETIKSFLLTKTKKLNEVNESLGMLRVNGYEARGSVEWIGNGKWAWY</sequence>
<dbReference type="InterPro" id="IPR053013">
    <property type="entry name" value="LAT"/>
</dbReference>
<evidence type="ECO:0000259" key="1">
    <source>
        <dbReference type="Pfam" id="PF22998"/>
    </source>
</evidence>
<gene>
    <name evidence="2" type="ORF">CANARDRAFT_27413</name>
</gene>
<dbReference type="Pfam" id="PF22998">
    <property type="entry name" value="GNAT_LYC1-like"/>
    <property type="match status" value="1"/>
</dbReference>
<dbReference type="PANTHER" id="PTHR34815:SF2">
    <property type="entry name" value="N-ACETYLTRANSFERASE DOMAIN-CONTAINING PROTEIN"/>
    <property type="match status" value="1"/>
</dbReference>
<protein>
    <recommendedName>
        <fullName evidence="1">LYC1 C-terminal domain-containing protein</fullName>
    </recommendedName>
</protein>
<name>A0A1E4T320_9ASCO</name>
<dbReference type="OrthoDB" id="2020070at2759"/>
<reference evidence="3" key="1">
    <citation type="submission" date="2016-04" db="EMBL/GenBank/DDBJ databases">
        <title>Comparative genomics of biotechnologically important yeasts.</title>
        <authorList>
            <consortium name="DOE Joint Genome Institute"/>
            <person name="Riley R."/>
            <person name="Haridas S."/>
            <person name="Wolfe K.H."/>
            <person name="Lopes M.R."/>
            <person name="Hittinger C.T."/>
            <person name="Goker M."/>
            <person name="Salamov A."/>
            <person name="Wisecaver J."/>
            <person name="Long T.M."/>
            <person name="Aerts A.L."/>
            <person name="Barry K."/>
            <person name="Choi C."/>
            <person name="Clum A."/>
            <person name="Coughlan A.Y."/>
            <person name="Deshpande S."/>
            <person name="Douglass A.P."/>
            <person name="Hanson S.J."/>
            <person name="Klenk H.-P."/>
            <person name="Labutti K."/>
            <person name="Lapidus A."/>
            <person name="Lindquist E."/>
            <person name="Lipzen A."/>
            <person name="Meier-Kolthoff J.P."/>
            <person name="Ohm R.A."/>
            <person name="Otillar R.P."/>
            <person name="Pangilinan J."/>
            <person name="Peng Y."/>
            <person name="Rokas A."/>
            <person name="Rosa C.A."/>
            <person name="Scheuner C."/>
            <person name="Sibirny A.A."/>
            <person name="Slot J.C."/>
            <person name="Stielow J.B."/>
            <person name="Sun H."/>
            <person name="Kurtzman C.P."/>
            <person name="Blackwell M."/>
            <person name="Grigoriev I.V."/>
            <person name="Jeffries T.W."/>
        </authorList>
    </citation>
    <scope>NUCLEOTIDE SEQUENCE [LARGE SCALE GENOMIC DNA]</scope>
    <source>
        <strain evidence="3">NRRL YB-2248</strain>
    </source>
</reference>
<dbReference type="EMBL" id="KV453850">
    <property type="protein sequence ID" value="ODV86147.1"/>
    <property type="molecule type" value="Genomic_DNA"/>
</dbReference>
<keyword evidence="3" id="KW-1185">Reference proteome</keyword>
<organism evidence="2 3">
    <name type="scientific">[Candida] arabinofermentans NRRL YB-2248</name>
    <dbReference type="NCBI Taxonomy" id="983967"/>
    <lineage>
        <taxon>Eukaryota</taxon>
        <taxon>Fungi</taxon>
        <taxon>Dikarya</taxon>
        <taxon>Ascomycota</taxon>
        <taxon>Saccharomycotina</taxon>
        <taxon>Pichiomycetes</taxon>
        <taxon>Pichiales</taxon>
        <taxon>Pichiaceae</taxon>
        <taxon>Ogataea</taxon>
        <taxon>Ogataea/Candida clade</taxon>
    </lineage>
</organism>
<evidence type="ECO:0000313" key="2">
    <source>
        <dbReference type="EMBL" id="ODV86147.1"/>
    </source>
</evidence>
<accession>A0A1E4T320</accession>
<dbReference type="Proteomes" id="UP000094801">
    <property type="component" value="Unassembled WGS sequence"/>
</dbReference>
<proteinExistence type="predicted"/>